<keyword evidence="3" id="KW-1185">Reference proteome</keyword>
<evidence type="ECO:0000259" key="1">
    <source>
        <dbReference type="Pfam" id="PF19575"/>
    </source>
</evidence>
<dbReference type="EMBL" id="BAAARE010000001">
    <property type="protein sequence ID" value="GAA2469339.1"/>
    <property type="molecule type" value="Genomic_DNA"/>
</dbReference>
<reference evidence="2 3" key="1">
    <citation type="journal article" date="2019" name="Int. J. Syst. Evol. Microbiol.">
        <title>The Global Catalogue of Microorganisms (GCM) 10K type strain sequencing project: providing services to taxonomists for standard genome sequencing and annotation.</title>
        <authorList>
            <consortium name="The Broad Institute Genomics Platform"/>
            <consortium name="The Broad Institute Genome Sequencing Center for Infectious Disease"/>
            <person name="Wu L."/>
            <person name="Ma J."/>
        </authorList>
    </citation>
    <scope>NUCLEOTIDE SEQUENCE [LARGE SCALE GENOMIC DNA]</scope>
    <source>
        <strain evidence="2 3">JCM 16259</strain>
    </source>
</reference>
<evidence type="ECO:0000313" key="2">
    <source>
        <dbReference type="EMBL" id="GAA2469339.1"/>
    </source>
</evidence>
<gene>
    <name evidence="2" type="ORF">GCM10009858_03310</name>
</gene>
<evidence type="ECO:0000313" key="3">
    <source>
        <dbReference type="Proteomes" id="UP001500730"/>
    </source>
</evidence>
<dbReference type="Pfam" id="PF19575">
    <property type="entry name" value="HTH_58"/>
    <property type="match status" value="1"/>
</dbReference>
<name>A0ABN3KSY9_9MICO</name>
<organism evidence="2 3">
    <name type="scientific">Terrabacter carboxydivorans</name>
    <dbReference type="NCBI Taxonomy" id="619730"/>
    <lineage>
        <taxon>Bacteria</taxon>
        <taxon>Bacillati</taxon>
        <taxon>Actinomycetota</taxon>
        <taxon>Actinomycetes</taxon>
        <taxon>Micrococcales</taxon>
        <taxon>Intrasporangiaceae</taxon>
        <taxon>Terrabacter</taxon>
    </lineage>
</organism>
<comment type="caution">
    <text evidence="2">The sequence shown here is derived from an EMBL/GenBank/DDBJ whole genome shotgun (WGS) entry which is preliminary data.</text>
</comment>
<protein>
    <recommendedName>
        <fullName evidence="1">Helix-turn-helix domain-containing protein</fullName>
    </recommendedName>
</protein>
<dbReference type="RefSeq" id="WP_344252371.1">
    <property type="nucleotide sequence ID" value="NZ_BAAARE010000001.1"/>
</dbReference>
<sequence length="80" mass="8703">MPYPGRPTLSVLAEFVGTATIKQAAQQRERLLAFCAEEHAAGRSIHELAELTGWTQAAVRRALDSAGVERRGRGASRIRS</sequence>
<feature type="domain" description="Helix-turn-helix" evidence="1">
    <location>
        <begin position="26"/>
        <end position="76"/>
    </location>
</feature>
<dbReference type="Proteomes" id="UP001500730">
    <property type="component" value="Unassembled WGS sequence"/>
</dbReference>
<dbReference type="InterPro" id="IPR045745">
    <property type="entry name" value="HTH_58_Actinobacteria-type"/>
</dbReference>
<accession>A0ABN3KSY9</accession>
<proteinExistence type="predicted"/>